<dbReference type="OMA" id="IVRCPRA"/>
<dbReference type="SMR" id="A0A4P7N8M1"/>
<feature type="region of interest" description="Disordered" evidence="10">
    <location>
        <begin position="167"/>
        <end position="191"/>
    </location>
</feature>
<comment type="catalytic activity">
    <reaction evidence="1">
        <text>Endonucleolytic cleavage of RNA, removing 5'-extranucleotides from tRNA precursor.</text>
        <dbReference type="EC" id="3.1.26.5"/>
    </reaction>
</comment>
<evidence type="ECO:0000256" key="6">
    <source>
        <dbReference type="ARBA" id="ARBA00022801"/>
    </source>
</evidence>
<dbReference type="GO" id="GO:0004526">
    <property type="term" value="F:ribonuclease P activity"/>
    <property type="evidence" value="ECO:0007669"/>
    <property type="project" value="UniProtKB-EC"/>
</dbReference>
<dbReference type="PANTHER" id="PTHR15441:SF2">
    <property type="entry name" value="RIBONUCLEASE P_MRP PROTEIN SUBUNIT POP5"/>
    <property type="match status" value="1"/>
</dbReference>
<organism evidence="11 12">
    <name type="scientific">Pyricularia oryzae</name>
    <name type="common">Rice blast fungus</name>
    <name type="synonym">Magnaporthe oryzae</name>
    <dbReference type="NCBI Taxonomy" id="318829"/>
    <lineage>
        <taxon>Eukaryota</taxon>
        <taxon>Fungi</taxon>
        <taxon>Dikarya</taxon>
        <taxon>Ascomycota</taxon>
        <taxon>Pezizomycotina</taxon>
        <taxon>Sordariomycetes</taxon>
        <taxon>Sordariomycetidae</taxon>
        <taxon>Magnaporthales</taxon>
        <taxon>Pyriculariaceae</taxon>
        <taxon>Pyricularia</taxon>
    </lineage>
</organism>
<sequence length="191" mass="21442">MVRIKERYLLVNILYPDALKDVKPNEPDLAVLHKPTTNDLTPQAILRAIREQVRILFGDYGSGLIERNLLVKYLSNATSTFILRVHREQYRLVWAALTFMDDLPIKNGQTCTFRVVHVGGTMRKVETAAIRRHKALKLAVEKQMAGKESDVLDTLFGSSGSVQRMQGVVLDADDDDESAGEGDEEEDEDDG</sequence>
<keyword evidence="6" id="KW-0378">Hydrolase</keyword>
<keyword evidence="5" id="KW-0819">tRNA processing</keyword>
<proteinExistence type="inferred from homology"/>
<gene>
    <name evidence="11" type="ORF">PoMZ_03802</name>
</gene>
<dbReference type="GO" id="GO:0005730">
    <property type="term" value="C:nucleolus"/>
    <property type="evidence" value="ECO:0007669"/>
    <property type="project" value="TreeGrafter"/>
</dbReference>
<comment type="subcellular location">
    <subcellularLocation>
        <location evidence="2">Nucleus</location>
    </subcellularLocation>
</comment>
<dbReference type="GO" id="GO:0001682">
    <property type="term" value="P:tRNA 5'-leader removal"/>
    <property type="evidence" value="ECO:0007669"/>
    <property type="project" value="InterPro"/>
</dbReference>
<evidence type="ECO:0000256" key="9">
    <source>
        <dbReference type="ARBA" id="ARBA00055200"/>
    </source>
</evidence>
<reference evidence="11 12" key="1">
    <citation type="journal article" date="2019" name="Mol. Biol. Evol.">
        <title>Blast fungal genomes show frequent chromosomal changes, gene gains and losses, and effector gene turnover.</title>
        <authorList>
            <person name="Gomez Luciano L.B."/>
            <person name="Jason Tsai I."/>
            <person name="Chuma I."/>
            <person name="Tosa Y."/>
            <person name="Chen Y.H."/>
            <person name="Li J.Y."/>
            <person name="Li M.Y."/>
            <person name="Jade Lu M.Y."/>
            <person name="Nakayashiki H."/>
            <person name="Li W.H."/>
        </authorList>
    </citation>
    <scope>NUCLEOTIDE SEQUENCE [LARGE SCALE GENOMIC DNA]</scope>
    <source>
        <strain evidence="11">MZ5-1-6</strain>
    </source>
</reference>
<dbReference type="Gene3D" id="3.30.70.3250">
    <property type="entry name" value="Ribonuclease P, Pop5 subunit"/>
    <property type="match status" value="1"/>
</dbReference>
<accession>A0A4P7N8M1</accession>
<evidence type="ECO:0000256" key="8">
    <source>
        <dbReference type="ARBA" id="ARBA00044198"/>
    </source>
</evidence>
<evidence type="ECO:0000256" key="4">
    <source>
        <dbReference type="ARBA" id="ARBA00012179"/>
    </source>
</evidence>
<dbReference type="GO" id="GO:0000460">
    <property type="term" value="P:maturation of 5.8S rRNA"/>
    <property type="evidence" value="ECO:0007669"/>
    <property type="project" value="UniProtKB-ARBA"/>
</dbReference>
<dbReference type="FunFam" id="3.30.70.3250:FF:000004">
    <property type="entry name" value="Ribonuclease P/MRP protein subunit POP5"/>
    <property type="match status" value="1"/>
</dbReference>
<evidence type="ECO:0000256" key="10">
    <source>
        <dbReference type="SAM" id="MobiDB-lite"/>
    </source>
</evidence>
<dbReference type="GO" id="GO:0030681">
    <property type="term" value="C:multimeric ribonuclease P complex"/>
    <property type="evidence" value="ECO:0007669"/>
    <property type="project" value="TreeGrafter"/>
</dbReference>
<dbReference type="InterPro" id="IPR002759">
    <property type="entry name" value="Pop5/Rpp14/Rnp2-like"/>
</dbReference>
<keyword evidence="7" id="KW-0539">Nucleus</keyword>
<evidence type="ECO:0000256" key="2">
    <source>
        <dbReference type="ARBA" id="ARBA00004123"/>
    </source>
</evidence>
<dbReference type="SUPFAM" id="SSF160350">
    <property type="entry name" value="Rnp2-like"/>
    <property type="match status" value="1"/>
</dbReference>
<evidence type="ECO:0000256" key="7">
    <source>
        <dbReference type="ARBA" id="ARBA00023242"/>
    </source>
</evidence>
<evidence type="ECO:0000313" key="11">
    <source>
        <dbReference type="EMBL" id="QBZ58843.1"/>
    </source>
</evidence>
<dbReference type="EMBL" id="CP034206">
    <property type="protein sequence ID" value="QBZ58843.1"/>
    <property type="molecule type" value="Genomic_DNA"/>
</dbReference>
<dbReference type="Pfam" id="PF01900">
    <property type="entry name" value="RNase_P_Rpp14"/>
    <property type="match status" value="1"/>
</dbReference>
<comment type="function">
    <text evidence="9">Component of ribonuclease P, a protein complex that generates mature tRNA molecules by cleaving their 5'-ends. Also a component of RNase MRP, which cleaves pre-rRNA sequences.</text>
</comment>
<dbReference type="EC" id="3.1.26.5" evidence="4"/>
<comment type="similarity">
    <text evidence="3">Belongs to the eukaryotic/archaeal RNase P protein component 2 family.</text>
</comment>
<protein>
    <recommendedName>
        <fullName evidence="8">Ribonuclease P/MRP protein subunit POP5</fullName>
        <ecNumber evidence="4">3.1.26.5</ecNumber>
    </recommendedName>
</protein>
<dbReference type="GO" id="GO:0033204">
    <property type="term" value="F:ribonuclease P RNA binding"/>
    <property type="evidence" value="ECO:0007669"/>
    <property type="project" value="TreeGrafter"/>
</dbReference>
<feature type="compositionally biased region" description="Acidic residues" evidence="10">
    <location>
        <begin position="171"/>
        <end position="191"/>
    </location>
</feature>
<dbReference type="PANTHER" id="PTHR15441">
    <property type="entry name" value="RIBONUCLEASE P PROTEIN SUBUNIT P14"/>
    <property type="match status" value="1"/>
</dbReference>
<dbReference type="AlphaFoldDB" id="A0A4P7N8M1"/>
<dbReference type="Proteomes" id="UP000294847">
    <property type="component" value="Chromosome 3"/>
</dbReference>
<dbReference type="GO" id="GO:0000172">
    <property type="term" value="C:ribonuclease MRP complex"/>
    <property type="evidence" value="ECO:0007669"/>
    <property type="project" value="TreeGrafter"/>
</dbReference>
<name>A0A4P7N8M1_PYROR</name>
<evidence type="ECO:0000256" key="3">
    <source>
        <dbReference type="ARBA" id="ARBA00010800"/>
    </source>
</evidence>
<evidence type="ECO:0000256" key="1">
    <source>
        <dbReference type="ARBA" id="ARBA00000928"/>
    </source>
</evidence>
<evidence type="ECO:0000313" key="12">
    <source>
        <dbReference type="Proteomes" id="UP000294847"/>
    </source>
</evidence>
<evidence type="ECO:0000256" key="5">
    <source>
        <dbReference type="ARBA" id="ARBA00022694"/>
    </source>
</evidence>
<dbReference type="InterPro" id="IPR038085">
    <property type="entry name" value="Rnp2-like_sf"/>
</dbReference>